<protein>
    <recommendedName>
        <fullName evidence="3">Helix-hairpin-helix DNA-binding motif class 1 domain-containing protein</fullName>
    </recommendedName>
</protein>
<accession>A0A502G9Z9</accession>
<dbReference type="RefSeq" id="WP_140881981.1">
    <property type="nucleotide sequence ID" value="NZ_RCZP01000004.1"/>
</dbReference>
<evidence type="ECO:0000313" key="4">
    <source>
        <dbReference type="EMBL" id="TPG58997.1"/>
    </source>
</evidence>
<feature type="chain" id="PRO_5021307147" description="Helix-hairpin-helix DNA-binding motif class 1 domain-containing protein" evidence="2">
    <location>
        <begin position="20"/>
        <end position="196"/>
    </location>
</feature>
<dbReference type="EMBL" id="RCZP01000004">
    <property type="protein sequence ID" value="TPG58997.1"/>
    <property type="molecule type" value="Genomic_DNA"/>
</dbReference>
<evidence type="ECO:0000313" key="5">
    <source>
        <dbReference type="Proteomes" id="UP000317078"/>
    </source>
</evidence>
<dbReference type="InterPro" id="IPR051675">
    <property type="entry name" value="Endo/Exo/Phosphatase_dom_1"/>
</dbReference>
<dbReference type="GO" id="GO:0003677">
    <property type="term" value="F:DNA binding"/>
    <property type="evidence" value="ECO:0007669"/>
    <property type="project" value="InterPro"/>
</dbReference>
<feature type="domain" description="Helix-hairpin-helix DNA-binding motif class 1" evidence="3">
    <location>
        <begin position="147"/>
        <end position="166"/>
    </location>
</feature>
<evidence type="ECO:0000259" key="3">
    <source>
        <dbReference type="SMART" id="SM00278"/>
    </source>
</evidence>
<sequence length="196" mass="19975">MRFLTKGLLLGLLALPALALPAGAQMPQGGTPGGGQGGTQGSPYGTPGNAPGGQPGQAVRPAPPPPRTLGPPAPGQAAIDLNLATVEELQLLPGIGPSRAAAIVTHRPYRSAEEVVSKASVPASVISDLRGRITTVQVNVNTATKRDMVSTLPGIGDARADAIIRGRPYARPEELVSKGGVPQAAFDRIRPAITLR</sequence>
<organism evidence="4 5">
    <name type="scientific">Muricoccus nepalensis</name>
    <dbReference type="NCBI Taxonomy" id="1854500"/>
    <lineage>
        <taxon>Bacteria</taxon>
        <taxon>Pseudomonadati</taxon>
        <taxon>Pseudomonadota</taxon>
        <taxon>Alphaproteobacteria</taxon>
        <taxon>Acetobacterales</taxon>
        <taxon>Roseomonadaceae</taxon>
        <taxon>Muricoccus</taxon>
    </lineage>
</organism>
<proteinExistence type="predicted"/>
<feature type="region of interest" description="Disordered" evidence="1">
    <location>
        <begin position="26"/>
        <end position="76"/>
    </location>
</feature>
<dbReference type="OrthoDB" id="9787778at2"/>
<dbReference type="AlphaFoldDB" id="A0A502G9Z9"/>
<dbReference type="PANTHER" id="PTHR21180">
    <property type="entry name" value="ENDONUCLEASE/EXONUCLEASE/PHOSPHATASE FAMILY DOMAIN-CONTAINING PROTEIN 1"/>
    <property type="match status" value="1"/>
</dbReference>
<dbReference type="GO" id="GO:0015628">
    <property type="term" value="P:protein secretion by the type II secretion system"/>
    <property type="evidence" value="ECO:0007669"/>
    <property type="project" value="TreeGrafter"/>
</dbReference>
<keyword evidence="5" id="KW-1185">Reference proteome</keyword>
<dbReference type="SUPFAM" id="SSF81585">
    <property type="entry name" value="PsbU/PolX domain-like"/>
    <property type="match status" value="2"/>
</dbReference>
<keyword evidence="2" id="KW-0732">Signal</keyword>
<reference evidence="4 5" key="1">
    <citation type="journal article" date="2019" name="Environ. Microbiol.">
        <title>Species interactions and distinct microbial communities in high Arctic permafrost affected cryosols are associated with the CH4 and CO2 gas fluxes.</title>
        <authorList>
            <person name="Altshuler I."/>
            <person name="Hamel J."/>
            <person name="Turney S."/>
            <person name="Magnuson E."/>
            <person name="Levesque R."/>
            <person name="Greer C."/>
            <person name="Whyte L.G."/>
        </authorList>
    </citation>
    <scope>NUCLEOTIDE SEQUENCE [LARGE SCALE GENOMIC DNA]</scope>
    <source>
        <strain evidence="4 5">S9.3B</strain>
    </source>
</reference>
<dbReference type="GO" id="GO:0015627">
    <property type="term" value="C:type II protein secretion system complex"/>
    <property type="evidence" value="ECO:0007669"/>
    <property type="project" value="TreeGrafter"/>
</dbReference>
<gene>
    <name evidence="4" type="ORF">EAH89_06445</name>
</gene>
<dbReference type="GO" id="GO:0006281">
    <property type="term" value="P:DNA repair"/>
    <property type="evidence" value="ECO:0007669"/>
    <property type="project" value="InterPro"/>
</dbReference>
<name>A0A502G9Z9_9PROT</name>
<dbReference type="SMART" id="SM00278">
    <property type="entry name" value="HhH1"/>
    <property type="match status" value="2"/>
</dbReference>
<dbReference type="Pfam" id="PF12836">
    <property type="entry name" value="HHH_3"/>
    <property type="match status" value="2"/>
</dbReference>
<feature type="signal peptide" evidence="2">
    <location>
        <begin position="1"/>
        <end position="19"/>
    </location>
</feature>
<dbReference type="InterPro" id="IPR003583">
    <property type="entry name" value="Hlx-hairpin-Hlx_DNA-bd_motif"/>
</dbReference>
<comment type="caution">
    <text evidence="4">The sequence shown here is derived from an EMBL/GenBank/DDBJ whole genome shotgun (WGS) entry which is preliminary data.</text>
</comment>
<evidence type="ECO:0000256" key="1">
    <source>
        <dbReference type="SAM" id="MobiDB-lite"/>
    </source>
</evidence>
<feature type="domain" description="Helix-hairpin-helix DNA-binding motif class 1" evidence="3">
    <location>
        <begin position="87"/>
        <end position="106"/>
    </location>
</feature>
<dbReference type="PANTHER" id="PTHR21180:SF32">
    <property type="entry name" value="ENDONUCLEASE_EXONUCLEASE_PHOSPHATASE FAMILY DOMAIN-CONTAINING PROTEIN 1"/>
    <property type="match status" value="1"/>
</dbReference>
<dbReference type="Gene3D" id="1.10.150.320">
    <property type="entry name" value="Photosystem II 12 kDa extrinsic protein"/>
    <property type="match status" value="2"/>
</dbReference>
<feature type="compositionally biased region" description="Pro residues" evidence="1">
    <location>
        <begin position="61"/>
        <end position="74"/>
    </location>
</feature>
<evidence type="ECO:0000256" key="2">
    <source>
        <dbReference type="SAM" id="SignalP"/>
    </source>
</evidence>
<feature type="compositionally biased region" description="Gly residues" evidence="1">
    <location>
        <begin position="30"/>
        <end position="40"/>
    </location>
</feature>
<dbReference type="Proteomes" id="UP000317078">
    <property type="component" value="Unassembled WGS sequence"/>
</dbReference>